<dbReference type="AlphaFoldDB" id="A0AAV5LWX2"/>
<name>A0AAV5LWX2_9ROSI</name>
<evidence type="ECO:0008006" key="3">
    <source>
        <dbReference type="Google" id="ProtNLM"/>
    </source>
</evidence>
<evidence type="ECO:0000313" key="1">
    <source>
        <dbReference type="EMBL" id="GKV40987.1"/>
    </source>
</evidence>
<proteinExistence type="predicted"/>
<dbReference type="EMBL" id="BPVZ01000146">
    <property type="protein sequence ID" value="GKV40987.1"/>
    <property type="molecule type" value="Genomic_DNA"/>
</dbReference>
<protein>
    <recommendedName>
        <fullName evidence="3">Secreted protein</fullName>
    </recommendedName>
</protein>
<reference evidence="1 2" key="1">
    <citation type="journal article" date="2021" name="Commun. Biol.">
        <title>The genome of Shorea leprosula (Dipterocarpaceae) highlights the ecological relevance of drought in aseasonal tropical rainforests.</title>
        <authorList>
            <person name="Ng K.K.S."/>
            <person name="Kobayashi M.J."/>
            <person name="Fawcett J.A."/>
            <person name="Hatakeyama M."/>
            <person name="Paape T."/>
            <person name="Ng C.H."/>
            <person name="Ang C.C."/>
            <person name="Tnah L.H."/>
            <person name="Lee C.T."/>
            <person name="Nishiyama T."/>
            <person name="Sese J."/>
            <person name="O'Brien M.J."/>
            <person name="Copetti D."/>
            <person name="Mohd Noor M.I."/>
            <person name="Ong R.C."/>
            <person name="Putra M."/>
            <person name="Sireger I.Z."/>
            <person name="Indrioko S."/>
            <person name="Kosugi Y."/>
            <person name="Izuno A."/>
            <person name="Isagi Y."/>
            <person name="Lee S.L."/>
            <person name="Shimizu K.K."/>
        </authorList>
    </citation>
    <scope>NUCLEOTIDE SEQUENCE [LARGE SCALE GENOMIC DNA]</scope>
    <source>
        <strain evidence="1">214</strain>
    </source>
</reference>
<accession>A0AAV5LWX2</accession>
<dbReference type="Proteomes" id="UP001054252">
    <property type="component" value="Unassembled WGS sequence"/>
</dbReference>
<dbReference type="PROSITE" id="PS51257">
    <property type="entry name" value="PROKAR_LIPOPROTEIN"/>
    <property type="match status" value="1"/>
</dbReference>
<organism evidence="1 2">
    <name type="scientific">Rubroshorea leprosula</name>
    <dbReference type="NCBI Taxonomy" id="152421"/>
    <lineage>
        <taxon>Eukaryota</taxon>
        <taxon>Viridiplantae</taxon>
        <taxon>Streptophyta</taxon>
        <taxon>Embryophyta</taxon>
        <taxon>Tracheophyta</taxon>
        <taxon>Spermatophyta</taxon>
        <taxon>Magnoliopsida</taxon>
        <taxon>eudicotyledons</taxon>
        <taxon>Gunneridae</taxon>
        <taxon>Pentapetalae</taxon>
        <taxon>rosids</taxon>
        <taxon>malvids</taxon>
        <taxon>Malvales</taxon>
        <taxon>Dipterocarpaceae</taxon>
        <taxon>Rubroshorea</taxon>
    </lineage>
</organism>
<comment type="caution">
    <text evidence="1">The sequence shown here is derived from an EMBL/GenBank/DDBJ whole genome shotgun (WGS) entry which is preliminary data.</text>
</comment>
<keyword evidence="2" id="KW-1185">Reference proteome</keyword>
<sequence>MHGRRNSSKEAFGSALSFLPCPPAALACGGELLGFLIREFLPCTCRRLLPLPSPVPQLENLCIVIRNDPNDDFSLNL</sequence>
<gene>
    <name evidence="1" type="ORF">SLEP1_g48571</name>
</gene>
<evidence type="ECO:0000313" key="2">
    <source>
        <dbReference type="Proteomes" id="UP001054252"/>
    </source>
</evidence>